<organism evidence="1 2">
    <name type="scientific">Rhizobium esperanzae</name>
    <dbReference type="NCBI Taxonomy" id="1967781"/>
    <lineage>
        <taxon>Bacteria</taxon>
        <taxon>Pseudomonadati</taxon>
        <taxon>Pseudomonadota</taxon>
        <taxon>Alphaproteobacteria</taxon>
        <taxon>Hyphomicrobiales</taxon>
        <taxon>Rhizobiaceae</taxon>
        <taxon>Rhizobium/Agrobacterium group</taxon>
        <taxon>Rhizobium</taxon>
    </lineage>
</organism>
<comment type="caution">
    <text evidence="1">The sequence shown here is derived from an EMBL/GenBank/DDBJ whole genome shotgun (WGS) entry which is preliminary data.</text>
</comment>
<accession>A0A7W6UQB4</accession>
<gene>
    <name evidence="1" type="ORF">GGE15_004755</name>
</gene>
<dbReference type="Proteomes" id="UP000533724">
    <property type="component" value="Unassembled WGS sequence"/>
</dbReference>
<proteinExistence type="predicted"/>
<evidence type="ECO:0000313" key="2">
    <source>
        <dbReference type="Proteomes" id="UP000533724"/>
    </source>
</evidence>
<sequence>MAFRKTDLAVDTILSDRTPATWGRAGENLTAAMLEKFKTA</sequence>
<dbReference type="EMBL" id="JACIHI010000012">
    <property type="protein sequence ID" value="MBB4441466.1"/>
    <property type="molecule type" value="Genomic_DNA"/>
</dbReference>
<protein>
    <submittedName>
        <fullName evidence="1">Uncharacterized protein</fullName>
    </submittedName>
</protein>
<dbReference type="AlphaFoldDB" id="A0A7W6UQB4"/>
<name>A0A7W6UQB4_9HYPH</name>
<evidence type="ECO:0000313" key="1">
    <source>
        <dbReference type="EMBL" id="MBB4441466.1"/>
    </source>
</evidence>
<reference evidence="1 2" key="1">
    <citation type="submission" date="2020-08" db="EMBL/GenBank/DDBJ databases">
        <title>Genomic Encyclopedia of Type Strains, Phase IV (KMG-V): Genome sequencing to study the core and pangenomes of soil and plant-associated prokaryotes.</title>
        <authorList>
            <person name="Whitman W."/>
        </authorList>
    </citation>
    <scope>NUCLEOTIDE SEQUENCE [LARGE SCALE GENOMIC DNA]</scope>
    <source>
        <strain evidence="1 2">SEMIA 414</strain>
    </source>
</reference>